<accession>K0JI48</accession>
<sequence length="81" mass="9520">MKRIKYLMLMVIFLVSCTTKYITVPLSKPPSFYEPNNNISTSKELIKEYQRSIIKISEWQSWYNVQSGSNYYKIKGNNNGT</sequence>
<dbReference type="PROSITE" id="PS51257">
    <property type="entry name" value="PROKAR_LIPOPROTEIN"/>
    <property type="match status" value="1"/>
</dbReference>
<dbReference type="KEGG" id="bpw:WESB_0300"/>
<proteinExistence type="predicted"/>
<name>K0JI48_BRAPL</name>
<reference evidence="1 2" key="1">
    <citation type="journal article" date="2012" name="BMC Genomics">
        <title>Comparative genomics of Brachyspira pilosicoli strains: genome rearrangements, reductions and correlation of genetic compliment with phenotypic diversity.</title>
        <authorList>
            <person name="Mappley L.J."/>
            <person name="Black M.L."/>
            <person name="Abuoun M."/>
            <person name="Darby A.C."/>
            <person name="Woodward M.J."/>
            <person name="Parkhill J."/>
            <person name="Turner A.K."/>
            <person name="Bellgard M.I."/>
            <person name="La T."/>
            <person name="Phillips N.D."/>
            <person name="La Ragione R.M."/>
            <person name="Hampson D.J."/>
        </authorList>
    </citation>
    <scope>NUCLEOTIDE SEQUENCE [LARGE SCALE GENOMIC DNA]</scope>
    <source>
        <strain evidence="1">WesB</strain>
    </source>
</reference>
<dbReference type="AlphaFoldDB" id="K0JI48"/>
<organism evidence="1 2">
    <name type="scientific">Brachyspira pilosicoli WesB</name>
    <dbReference type="NCBI Taxonomy" id="1161918"/>
    <lineage>
        <taxon>Bacteria</taxon>
        <taxon>Pseudomonadati</taxon>
        <taxon>Spirochaetota</taxon>
        <taxon>Spirochaetia</taxon>
        <taxon>Brachyspirales</taxon>
        <taxon>Brachyspiraceae</taxon>
        <taxon>Brachyspira</taxon>
    </lineage>
</organism>
<evidence type="ECO:0000313" key="1">
    <source>
        <dbReference type="EMBL" id="CCG55771.1"/>
    </source>
</evidence>
<dbReference type="Proteomes" id="UP000003759">
    <property type="component" value="Chromosome"/>
</dbReference>
<evidence type="ECO:0008006" key="3">
    <source>
        <dbReference type="Google" id="ProtNLM"/>
    </source>
</evidence>
<dbReference type="RefSeq" id="WP_014932272.1">
    <property type="nucleotide sequence ID" value="NC_018604.1"/>
</dbReference>
<dbReference type="EMBL" id="HE793032">
    <property type="protein sequence ID" value="CCG55771.1"/>
    <property type="molecule type" value="Genomic_DNA"/>
</dbReference>
<gene>
    <name evidence="1" type="ORF">WESB_0300</name>
</gene>
<dbReference type="HOGENOM" id="CLU_187439_0_0_12"/>
<protein>
    <recommendedName>
        <fullName evidence="3">Lipoprotein</fullName>
    </recommendedName>
</protein>
<evidence type="ECO:0000313" key="2">
    <source>
        <dbReference type="Proteomes" id="UP000003759"/>
    </source>
</evidence>
<dbReference type="PATRIC" id="fig|1161918.5.peg.1994"/>